<dbReference type="InterPro" id="IPR001356">
    <property type="entry name" value="HD"/>
</dbReference>
<dbReference type="GO" id="GO:0003677">
    <property type="term" value="F:DNA binding"/>
    <property type="evidence" value="ECO:0007669"/>
    <property type="project" value="UniProtKB-UniRule"/>
</dbReference>
<evidence type="ECO:0000256" key="3">
    <source>
        <dbReference type="ARBA" id="ARBA00023155"/>
    </source>
</evidence>
<reference evidence="8" key="1">
    <citation type="journal article" date="2023" name="Insect Mol. Biol.">
        <title>Genome sequencing provides insights into the evolution of gene families encoding plant cell wall-degrading enzymes in longhorned beetles.</title>
        <authorList>
            <person name="Shin N.R."/>
            <person name="Okamura Y."/>
            <person name="Kirsch R."/>
            <person name="Pauchet Y."/>
        </authorList>
    </citation>
    <scope>NUCLEOTIDE SEQUENCE</scope>
    <source>
        <strain evidence="8">AMC_N1</strain>
    </source>
</reference>
<evidence type="ECO:0000256" key="6">
    <source>
        <dbReference type="RuleBase" id="RU000682"/>
    </source>
</evidence>
<comment type="caution">
    <text evidence="8">The sequence shown here is derived from an EMBL/GenBank/DDBJ whole genome shotgun (WGS) entry which is preliminary data.</text>
</comment>
<keyword evidence="2 5" id="KW-0238">DNA-binding</keyword>
<dbReference type="SUPFAM" id="SSF46689">
    <property type="entry name" value="Homeodomain-like"/>
    <property type="match status" value="1"/>
</dbReference>
<dbReference type="GO" id="GO:0000981">
    <property type="term" value="F:DNA-binding transcription factor activity, RNA polymerase II-specific"/>
    <property type="evidence" value="ECO:0007669"/>
    <property type="project" value="InterPro"/>
</dbReference>
<dbReference type="SMART" id="SM00389">
    <property type="entry name" value="HOX"/>
    <property type="match status" value="1"/>
</dbReference>
<dbReference type="InterPro" id="IPR009057">
    <property type="entry name" value="Homeodomain-like_sf"/>
</dbReference>
<dbReference type="SUPFAM" id="SSF51735">
    <property type="entry name" value="NAD(P)-binding Rossmann-fold domains"/>
    <property type="match status" value="1"/>
</dbReference>
<dbReference type="InterPro" id="IPR020479">
    <property type="entry name" value="HD_metazoa"/>
</dbReference>
<evidence type="ECO:0000313" key="8">
    <source>
        <dbReference type="EMBL" id="KAJ8951166.1"/>
    </source>
</evidence>
<dbReference type="Pfam" id="PF00046">
    <property type="entry name" value="Homeodomain"/>
    <property type="match status" value="1"/>
</dbReference>
<dbReference type="Gene3D" id="1.10.10.60">
    <property type="entry name" value="Homeodomain-like"/>
    <property type="match status" value="1"/>
</dbReference>
<dbReference type="Gene3D" id="3.40.50.720">
    <property type="entry name" value="NAD(P)-binding Rossmann-like Domain"/>
    <property type="match status" value="1"/>
</dbReference>
<protein>
    <recommendedName>
        <fullName evidence="7">Homeobox domain-containing protein</fullName>
    </recommendedName>
</protein>
<comment type="subcellular location">
    <subcellularLocation>
        <location evidence="1 5 6">Nucleus</location>
    </subcellularLocation>
</comment>
<dbReference type="InterPro" id="IPR036291">
    <property type="entry name" value="NAD(P)-bd_dom_sf"/>
</dbReference>
<evidence type="ECO:0000256" key="5">
    <source>
        <dbReference type="PROSITE-ProRule" id="PRU00108"/>
    </source>
</evidence>
<dbReference type="PRINTS" id="PR00024">
    <property type="entry name" value="HOMEOBOX"/>
</dbReference>
<keyword evidence="9" id="KW-1185">Reference proteome</keyword>
<evidence type="ECO:0000256" key="1">
    <source>
        <dbReference type="ARBA" id="ARBA00004123"/>
    </source>
</evidence>
<evidence type="ECO:0000313" key="9">
    <source>
        <dbReference type="Proteomes" id="UP001162162"/>
    </source>
</evidence>
<keyword evidence="4 5" id="KW-0539">Nucleus</keyword>
<dbReference type="Proteomes" id="UP001162162">
    <property type="component" value="Unassembled WGS sequence"/>
</dbReference>
<dbReference type="PANTHER" id="PTHR24333">
    <property type="entry name" value="HOMEO BOX HB9 LIKE A-RELATED"/>
    <property type="match status" value="1"/>
</dbReference>
<sequence length="412" mass="46399">MDRWIGKIAVVTGASSGIGEAIAEQLVEIGLNAAAWAIETSFPTLRVEMERVGGAPPGSVERRDGLGSLAGVGRRGIMGDFLQKDPANDTSLVQNRTSFLIEDILYRQKSEQEKSLEKPYEFSQYNKLKLDGEKVYQQQQCGKVLEKRSGVEKGAYGYFQANVVPSGCVQGYQQHDNGYIQVMGALGAYLGSPYKNMADPYFFDARETGDVKDLPKSGRPKITQDKKIDIVLSMEENPQSTSTLVASENEVSQTTVLRILRKENYHPYKFQLVQELKEDDPDRRLQFCIPFHHALFGGTAGEISLNALKHCRRRKARTVFSDPQLTGLEKRFSAQRYLSTPERVELASALSLSETQVKTWFQNRRMKHKKQMRKVQDDKTNSATVKLTGGVSEKTLSGNSFKKRFEIKKYHH</sequence>
<evidence type="ECO:0000256" key="2">
    <source>
        <dbReference type="ARBA" id="ARBA00023125"/>
    </source>
</evidence>
<proteinExistence type="predicted"/>
<organism evidence="8 9">
    <name type="scientific">Aromia moschata</name>
    <dbReference type="NCBI Taxonomy" id="1265417"/>
    <lineage>
        <taxon>Eukaryota</taxon>
        <taxon>Metazoa</taxon>
        <taxon>Ecdysozoa</taxon>
        <taxon>Arthropoda</taxon>
        <taxon>Hexapoda</taxon>
        <taxon>Insecta</taxon>
        <taxon>Pterygota</taxon>
        <taxon>Neoptera</taxon>
        <taxon>Endopterygota</taxon>
        <taxon>Coleoptera</taxon>
        <taxon>Polyphaga</taxon>
        <taxon>Cucujiformia</taxon>
        <taxon>Chrysomeloidea</taxon>
        <taxon>Cerambycidae</taxon>
        <taxon>Cerambycinae</taxon>
        <taxon>Callichromatini</taxon>
        <taxon>Aromia</taxon>
    </lineage>
</organism>
<feature type="domain" description="Homeobox" evidence="7">
    <location>
        <begin position="311"/>
        <end position="371"/>
    </location>
</feature>
<dbReference type="InterPro" id="IPR050848">
    <property type="entry name" value="Homeobox_TF"/>
</dbReference>
<dbReference type="GO" id="GO:0005634">
    <property type="term" value="C:nucleus"/>
    <property type="evidence" value="ECO:0007669"/>
    <property type="project" value="UniProtKB-SubCell"/>
</dbReference>
<keyword evidence="3 5" id="KW-0371">Homeobox</keyword>
<dbReference type="EMBL" id="JAPWTK010000089">
    <property type="protein sequence ID" value="KAJ8951166.1"/>
    <property type="molecule type" value="Genomic_DNA"/>
</dbReference>
<feature type="DNA-binding region" description="Homeobox" evidence="5">
    <location>
        <begin position="313"/>
        <end position="372"/>
    </location>
</feature>
<dbReference type="FunFam" id="1.10.10.60:FF:000373">
    <property type="entry name" value="Blast:Brain-specific homeobox protein"/>
    <property type="match status" value="1"/>
</dbReference>
<evidence type="ECO:0000256" key="4">
    <source>
        <dbReference type="ARBA" id="ARBA00023242"/>
    </source>
</evidence>
<dbReference type="InterPro" id="IPR017970">
    <property type="entry name" value="Homeobox_CS"/>
</dbReference>
<gene>
    <name evidence="8" type="ORF">NQ318_021610</name>
</gene>
<dbReference type="PROSITE" id="PS00027">
    <property type="entry name" value="HOMEOBOX_1"/>
    <property type="match status" value="1"/>
</dbReference>
<dbReference type="CDD" id="cd00086">
    <property type="entry name" value="homeodomain"/>
    <property type="match status" value="1"/>
</dbReference>
<dbReference type="PROSITE" id="PS50071">
    <property type="entry name" value="HOMEOBOX_2"/>
    <property type="match status" value="1"/>
</dbReference>
<name>A0AAV8YIR8_9CUCU</name>
<dbReference type="PANTHER" id="PTHR24333:SF8">
    <property type="entry name" value="HOMEOBOX PROTEIN CEH-62"/>
    <property type="match status" value="1"/>
</dbReference>
<dbReference type="AlphaFoldDB" id="A0AAV8YIR8"/>
<evidence type="ECO:0000259" key="7">
    <source>
        <dbReference type="PROSITE" id="PS50071"/>
    </source>
</evidence>
<accession>A0AAV8YIR8</accession>